<dbReference type="Proteomes" id="UP000599523">
    <property type="component" value="Unassembled WGS sequence"/>
</dbReference>
<dbReference type="InterPro" id="IPR021457">
    <property type="entry name" value="DUF3108"/>
</dbReference>
<reference evidence="2" key="1">
    <citation type="submission" date="2019-12" db="EMBL/GenBank/DDBJ databases">
        <title>Comparative genomics gives insights into the taxonomy of the Azoarcus-Aromatoleum group and reveals separate origins of nif in the plant-associated Azoarcus and non-plant-associated Aromatoleum sub-groups.</title>
        <authorList>
            <person name="Lafos M."/>
            <person name="Maluk M."/>
            <person name="Batista M."/>
            <person name="Junghare M."/>
            <person name="Carmona M."/>
            <person name="Faoro H."/>
            <person name="Cruz L.M."/>
            <person name="Battistoni F."/>
            <person name="De Souza E."/>
            <person name="Pedrosa F."/>
            <person name="Chen W.-M."/>
            <person name="Poole P.S."/>
            <person name="Dixon R.A."/>
            <person name="James E.K."/>
        </authorList>
    </citation>
    <scope>NUCLEOTIDE SEQUENCE</scope>
    <source>
        <strain evidence="2">NSC3</strain>
    </source>
</reference>
<evidence type="ECO:0000256" key="1">
    <source>
        <dbReference type="SAM" id="SignalP"/>
    </source>
</evidence>
<accession>A0A972F812</accession>
<dbReference type="RefSeq" id="WP_168988353.1">
    <property type="nucleotide sequence ID" value="NZ_CAWPHM010000293.1"/>
</dbReference>
<feature type="chain" id="PRO_5037700004" evidence="1">
    <location>
        <begin position="23"/>
        <end position="237"/>
    </location>
</feature>
<proteinExistence type="predicted"/>
<protein>
    <submittedName>
        <fullName evidence="2">DUF3108 domain-containing protein</fullName>
    </submittedName>
</protein>
<sequence length="237" mass="26195">MRKFVPVLALCCAAFLAGSAFAHGEWPAAGRIVFEVLRGEDGVKLGESEHRWRQDGKTYEMSTVVQTTGLAGLLYDFRYTQRSAGAIEAGRLVPARFSVVQQDRPEDVASFDWSAGEVEIARRARLRNYPLARGDQDVLSVWHLFAALNGKEPPETLQLVTNRGAYQADITIVGSETASLDLGELPVRHVKLIARSGRLAIDVWLSEAHGSLPVRVLMRDDRGQVLDQRAIRIETGN</sequence>
<keyword evidence="3" id="KW-1185">Reference proteome</keyword>
<dbReference type="EMBL" id="WTVM01000066">
    <property type="protein sequence ID" value="NMG03641.1"/>
    <property type="molecule type" value="Genomic_DNA"/>
</dbReference>
<feature type="signal peptide" evidence="1">
    <location>
        <begin position="1"/>
        <end position="22"/>
    </location>
</feature>
<dbReference type="Pfam" id="PF11306">
    <property type="entry name" value="DUF3108"/>
    <property type="match status" value="1"/>
</dbReference>
<gene>
    <name evidence="2" type="ORF">GPA21_11750</name>
</gene>
<evidence type="ECO:0000313" key="2">
    <source>
        <dbReference type="EMBL" id="NMG03641.1"/>
    </source>
</evidence>
<name>A0A972F812_9RHOO</name>
<evidence type="ECO:0000313" key="3">
    <source>
        <dbReference type="Proteomes" id="UP000599523"/>
    </source>
</evidence>
<comment type="caution">
    <text evidence="2">The sequence shown here is derived from an EMBL/GenBank/DDBJ whole genome shotgun (WGS) entry which is preliminary data.</text>
</comment>
<keyword evidence="1" id="KW-0732">Signal</keyword>
<organism evidence="2 3">
    <name type="scientific">Azoarcus taiwanensis</name>
    <dbReference type="NCBI Taxonomy" id="666964"/>
    <lineage>
        <taxon>Bacteria</taxon>
        <taxon>Pseudomonadati</taxon>
        <taxon>Pseudomonadota</taxon>
        <taxon>Betaproteobacteria</taxon>
        <taxon>Rhodocyclales</taxon>
        <taxon>Zoogloeaceae</taxon>
        <taxon>Azoarcus</taxon>
    </lineage>
</organism>
<dbReference type="AlphaFoldDB" id="A0A972F812"/>